<feature type="region of interest" description="Disordered" evidence="4">
    <location>
        <begin position="24"/>
        <end position="84"/>
    </location>
</feature>
<accession>A0A0V0SFI7</accession>
<dbReference type="AlphaFoldDB" id="A0A0V0SFI7"/>
<dbReference type="GO" id="GO:0003743">
    <property type="term" value="F:translation initiation factor activity"/>
    <property type="evidence" value="ECO:0007669"/>
    <property type="project" value="UniProtKB-KW"/>
</dbReference>
<keyword evidence="3" id="KW-0648">Protein biosynthesis</keyword>
<evidence type="ECO:0000313" key="5">
    <source>
        <dbReference type="EMBL" id="KRX25444.1"/>
    </source>
</evidence>
<evidence type="ECO:0000256" key="3">
    <source>
        <dbReference type="ARBA" id="ARBA00022917"/>
    </source>
</evidence>
<dbReference type="PANTHER" id="PTHR21681">
    <property type="entry name" value="EUKARYOTIC TRANSLATION INITIATION FACTOR 3 SUBUNIT J"/>
    <property type="match status" value="1"/>
</dbReference>
<dbReference type="STRING" id="6336.A0A0V0SFI7"/>
<feature type="non-terminal residue" evidence="5">
    <location>
        <position position="1"/>
    </location>
</feature>
<dbReference type="EMBL" id="JYDL01000012">
    <property type="protein sequence ID" value="KRX25444.1"/>
    <property type="molecule type" value="Genomic_DNA"/>
</dbReference>
<sequence>LFFTMAAHESWENEGGMNDIMFSRKDWDENENDENVKENWFDSDEEEEKPPVKQPPQVTKPGKKKGKKAVKEVSDEEPEKQLSQKELEEIQKKAELAIAQEIFSTADDDMKVNFDSMHPKTEEDFDKLRQMIVNKLHLCEKEAGFNGFMEKLIHDIFINKHSDVVRKFSRSLNALASELAKIEKEKQKPKQKKKAPIAKMSRNSDFFDDIVSGMEGGIEYYEDDDFM</sequence>
<evidence type="ECO:0000256" key="2">
    <source>
        <dbReference type="ARBA" id="ARBA00022540"/>
    </source>
</evidence>
<dbReference type="GO" id="GO:0005852">
    <property type="term" value="C:eukaryotic translation initiation factor 3 complex"/>
    <property type="evidence" value="ECO:0007669"/>
    <property type="project" value="InterPro"/>
</dbReference>
<evidence type="ECO:0000313" key="6">
    <source>
        <dbReference type="Proteomes" id="UP000054630"/>
    </source>
</evidence>
<evidence type="ECO:0000256" key="1">
    <source>
        <dbReference type="ARBA" id="ARBA00022490"/>
    </source>
</evidence>
<dbReference type="Pfam" id="PF08597">
    <property type="entry name" value="eIF3_subunit"/>
    <property type="match status" value="1"/>
</dbReference>
<dbReference type="InterPro" id="IPR023194">
    <property type="entry name" value="eIF3-like_dom_sf"/>
</dbReference>
<reference evidence="5 6" key="1">
    <citation type="submission" date="2015-01" db="EMBL/GenBank/DDBJ databases">
        <title>Evolution of Trichinella species and genotypes.</title>
        <authorList>
            <person name="Korhonen P.K."/>
            <person name="Edoardo P."/>
            <person name="Giuseppe L.R."/>
            <person name="Gasser R.B."/>
        </authorList>
    </citation>
    <scope>NUCLEOTIDE SEQUENCE [LARGE SCALE GENOMIC DNA]</scope>
    <source>
        <strain evidence="5">ISS37</strain>
    </source>
</reference>
<organism evidence="5 6">
    <name type="scientific">Trichinella nelsoni</name>
    <dbReference type="NCBI Taxonomy" id="6336"/>
    <lineage>
        <taxon>Eukaryota</taxon>
        <taxon>Metazoa</taxon>
        <taxon>Ecdysozoa</taxon>
        <taxon>Nematoda</taxon>
        <taxon>Enoplea</taxon>
        <taxon>Dorylaimia</taxon>
        <taxon>Trichinellida</taxon>
        <taxon>Trichinellidae</taxon>
        <taxon>Trichinella</taxon>
    </lineage>
</organism>
<dbReference type="PANTHER" id="PTHR21681:SF0">
    <property type="entry name" value="EUKARYOTIC TRANSLATION INITIATION FACTOR 3 SUBUNIT J"/>
    <property type="match status" value="1"/>
</dbReference>
<comment type="caution">
    <text evidence="5">The sequence shown here is derived from an EMBL/GenBank/DDBJ whole genome shotgun (WGS) entry which is preliminary data.</text>
</comment>
<keyword evidence="2 5" id="KW-0396">Initiation factor</keyword>
<dbReference type="Gene3D" id="1.10.246.60">
    <property type="entry name" value="Eukaryotic translation initiation factor 3 like domains"/>
    <property type="match status" value="1"/>
</dbReference>
<dbReference type="Proteomes" id="UP000054630">
    <property type="component" value="Unassembled WGS sequence"/>
</dbReference>
<proteinExistence type="predicted"/>
<dbReference type="OrthoDB" id="20381at2759"/>
<keyword evidence="1" id="KW-0963">Cytoplasm</keyword>
<keyword evidence="6" id="KW-1185">Reference proteome</keyword>
<dbReference type="InterPro" id="IPR013906">
    <property type="entry name" value="eIF3j"/>
</dbReference>
<protein>
    <submittedName>
        <fullName evidence="5">Eukaryotic translation initiation factor 3 subunit J</fullName>
    </submittedName>
</protein>
<feature type="compositionally biased region" description="Basic and acidic residues" evidence="4">
    <location>
        <begin position="69"/>
        <end position="84"/>
    </location>
</feature>
<name>A0A0V0SFI7_9BILA</name>
<gene>
    <name evidence="5" type="primary">eif3j</name>
    <name evidence="5" type="ORF">T07_9548</name>
</gene>
<evidence type="ECO:0000256" key="4">
    <source>
        <dbReference type="SAM" id="MobiDB-lite"/>
    </source>
</evidence>